<evidence type="ECO:0000313" key="3">
    <source>
        <dbReference type="Proteomes" id="UP000199310"/>
    </source>
</evidence>
<dbReference type="RefSeq" id="WP_089896238.1">
    <property type="nucleotide sequence ID" value="NZ_FOJG01000001.1"/>
</dbReference>
<proteinExistence type="predicted"/>
<dbReference type="OrthoDB" id="1150971at2"/>
<feature type="signal peptide" evidence="1">
    <location>
        <begin position="1"/>
        <end position="19"/>
    </location>
</feature>
<protein>
    <recommendedName>
        <fullName evidence="4">Tetratricopeptide repeat-containing protein</fullName>
    </recommendedName>
</protein>
<reference evidence="3" key="1">
    <citation type="submission" date="2016-10" db="EMBL/GenBank/DDBJ databases">
        <authorList>
            <person name="Varghese N."/>
            <person name="Submissions S."/>
        </authorList>
    </citation>
    <scope>NUCLEOTIDE SEQUENCE [LARGE SCALE GENOMIC DNA]</scope>
    <source>
        <strain evidence="3">DSM 3695</strain>
    </source>
</reference>
<sequence>MKKLFISALLFVSGYSTHAQSDALQAAVNKLDQAKTVSDYTQLEKTFTGAGGSPAWLSPYYAALCNAKIGFLLQDDGDKIEPYSERGEQQAKQALALLDSTRQRRELAEVYTVLSMIYRTKVFINPMTYGRKYGMLSQQMLDKAMALEPQNPRALYVAAWVKYYTPRMWGGDKEKAKQLAGESLAKLANPGTDVYPHWGKAEDQLLLSKIK</sequence>
<evidence type="ECO:0000313" key="2">
    <source>
        <dbReference type="EMBL" id="SEW42791.1"/>
    </source>
</evidence>
<evidence type="ECO:0008006" key="4">
    <source>
        <dbReference type="Google" id="ProtNLM"/>
    </source>
</evidence>
<gene>
    <name evidence="2" type="ORF">SAMN04488122_3142</name>
</gene>
<dbReference type="EMBL" id="FOJG01000001">
    <property type="protein sequence ID" value="SEW42791.1"/>
    <property type="molecule type" value="Genomic_DNA"/>
</dbReference>
<keyword evidence="3" id="KW-1185">Reference proteome</keyword>
<dbReference type="Proteomes" id="UP000199310">
    <property type="component" value="Unassembled WGS sequence"/>
</dbReference>
<evidence type="ECO:0000256" key="1">
    <source>
        <dbReference type="SAM" id="SignalP"/>
    </source>
</evidence>
<name>A0A1I0RNH2_9BACT</name>
<organism evidence="2 3">
    <name type="scientific">Chitinophaga arvensicola</name>
    <dbReference type="NCBI Taxonomy" id="29529"/>
    <lineage>
        <taxon>Bacteria</taxon>
        <taxon>Pseudomonadati</taxon>
        <taxon>Bacteroidota</taxon>
        <taxon>Chitinophagia</taxon>
        <taxon>Chitinophagales</taxon>
        <taxon>Chitinophagaceae</taxon>
        <taxon>Chitinophaga</taxon>
    </lineage>
</organism>
<feature type="chain" id="PRO_5011583158" description="Tetratricopeptide repeat-containing protein" evidence="1">
    <location>
        <begin position="20"/>
        <end position="211"/>
    </location>
</feature>
<accession>A0A1I0RNH2</accession>
<dbReference type="STRING" id="29529.SAMN04488122_3142"/>
<dbReference type="AlphaFoldDB" id="A0A1I0RNH2"/>
<keyword evidence="1" id="KW-0732">Signal</keyword>